<comment type="subcellular location">
    <subcellularLocation>
        <location evidence="1">Cell membrane</location>
        <topology evidence="1">Multi-pass membrane protein</topology>
    </subcellularLocation>
</comment>
<evidence type="ECO:0000256" key="4">
    <source>
        <dbReference type="ARBA" id="ARBA00022989"/>
    </source>
</evidence>
<dbReference type="InterPro" id="IPR015414">
    <property type="entry name" value="TMEM64"/>
</dbReference>
<feature type="compositionally biased region" description="Low complexity" evidence="6">
    <location>
        <begin position="559"/>
        <end position="568"/>
    </location>
</feature>
<evidence type="ECO:0000256" key="7">
    <source>
        <dbReference type="SAM" id="Phobius"/>
    </source>
</evidence>
<dbReference type="InterPro" id="IPR032816">
    <property type="entry name" value="VTT_dom"/>
</dbReference>
<comment type="caution">
    <text evidence="9">The sequence shown here is derived from an EMBL/GenBank/DDBJ whole genome shotgun (WGS) entry which is preliminary data.</text>
</comment>
<keyword evidence="10" id="KW-1185">Reference proteome</keyword>
<feature type="transmembrane region" description="Helical" evidence="7">
    <location>
        <begin position="150"/>
        <end position="171"/>
    </location>
</feature>
<evidence type="ECO:0000256" key="5">
    <source>
        <dbReference type="ARBA" id="ARBA00023136"/>
    </source>
</evidence>
<evidence type="ECO:0000259" key="8">
    <source>
        <dbReference type="Pfam" id="PF09335"/>
    </source>
</evidence>
<dbReference type="GO" id="GO:0005886">
    <property type="term" value="C:plasma membrane"/>
    <property type="evidence" value="ECO:0007669"/>
    <property type="project" value="UniProtKB-SubCell"/>
</dbReference>
<feature type="compositionally biased region" description="Basic residues" evidence="6">
    <location>
        <begin position="598"/>
        <end position="608"/>
    </location>
</feature>
<keyword evidence="2" id="KW-1003">Cell membrane</keyword>
<feature type="region of interest" description="Disordered" evidence="6">
    <location>
        <begin position="435"/>
        <end position="476"/>
    </location>
</feature>
<feature type="region of interest" description="Disordered" evidence="6">
    <location>
        <begin position="1"/>
        <end position="48"/>
    </location>
</feature>
<sequence length="608" mass="64619">MELNLMEEAVKNGSEQETASSVGGDVGADMEEQGLRVGPNSVTDDQAATKGSRFRQLFRWRFVRKEPAVATAKSRLTPGESSGSGKDSAVLEDSLEDGARLIRAPPPPELCFSDEEIDGVVPARRTGVWHRVWGGITAAGRFLLRHWIKLLILAAIITLIVLTAVKGFSVFGDLLRWFQARNNWAGWGMFLGMYTALVALFLPGVVFIMGAGFVFGFWKGLLAVWIGGAIGQAFAFLLARYLLRDWVEATLRGKWRRWEVIDRAISHDGWKLVLIMRLSPVIPYNLLNIAMATTSMPFWQFSLVSAVGIVFECSIFCYIGSVASSITSIVSGDAKGSVVEWLFLGLSLVMCVLGAIFVSYSIKSAVRRADEHEAASMHGPQSERATLIAAARSASPHEQDDAQDGSFELRPVGASRVASLSEADGALRILVPSLEEAPSDDDDDGHYGHGGGDDQKNGTSASGAETTLKADPIRSNETQTVAPALTPIPAPMLPSTSAASGHFISTAEEPLAERQGSGTAVARWSPQKAVRRQPVTGPLLGKAKRSPLPLLGGGGAGAAAGYVHSSGSDGSGAGSSPRLAEMTAFSSSDVALGATAPKMRRPSAHGTE</sequence>
<dbReference type="PANTHER" id="PTHR12677">
    <property type="entry name" value="GOLGI APPARATUS MEMBRANE PROTEIN TVP38-RELATED"/>
    <property type="match status" value="1"/>
</dbReference>
<name>A0AAD9IIN5_PROWI</name>
<reference evidence="9" key="1">
    <citation type="submission" date="2021-01" db="EMBL/GenBank/DDBJ databases">
        <authorList>
            <person name="Eckstrom K.M.E."/>
        </authorList>
    </citation>
    <scope>NUCLEOTIDE SEQUENCE</scope>
    <source>
        <strain evidence="9">UVCC 0001</strain>
    </source>
</reference>
<dbReference type="AlphaFoldDB" id="A0AAD9IIN5"/>
<feature type="transmembrane region" description="Helical" evidence="7">
    <location>
        <begin position="222"/>
        <end position="243"/>
    </location>
</feature>
<feature type="region of interest" description="Disordered" evidence="6">
    <location>
        <begin position="554"/>
        <end position="608"/>
    </location>
</feature>
<dbReference type="Proteomes" id="UP001255856">
    <property type="component" value="Unassembled WGS sequence"/>
</dbReference>
<evidence type="ECO:0000313" key="10">
    <source>
        <dbReference type="Proteomes" id="UP001255856"/>
    </source>
</evidence>
<evidence type="ECO:0000313" key="9">
    <source>
        <dbReference type="EMBL" id="KAK2077875.1"/>
    </source>
</evidence>
<accession>A0AAD9IIN5</accession>
<dbReference type="Pfam" id="PF09335">
    <property type="entry name" value="VTT_dom"/>
    <property type="match status" value="1"/>
</dbReference>
<evidence type="ECO:0000256" key="2">
    <source>
        <dbReference type="ARBA" id="ARBA00022475"/>
    </source>
</evidence>
<feature type="transmembrane region" description="Helical" evidence="7">
    <location>
        <begin position="299"/>
        <end position="321"/>
    </location>
</feature>
<dbReference type="EMBL" id="JASFZW010000005">
    <property type="protein sequence ID" value="KAK2077875.1"/>
    <property type="molecule type" value="Genomic_DNA"/>
</dbReference>
<feature type="compositionally biased region" description="Basic and acidic residues" evidence="6">
    <location>
        <begin position="445"/>
        <end position="456"/>
    </location>
</feature>
<gene>
    <name evidence="9" type="ORF">QBZ16_003743</name>
</gene>
<organism evidence="9 10">
    <name type="scientific">Prototheca wickerhamii</name>
    <dbReference type="NCBI Taxonomy" id="3111"/>
    <lineage>
        <taxon>Eukaryota</taxon>
        <taxon>Viridiplantae</taxon>
        <taxon>Chlorophyta</taxon>
        <taxon>core chlorophytes</taxon>
        <taxon>Trebouxiophyceae</taxon>
        <taxon>Chlorellales</taxon>
        <taxon>Chlorellaceae</taxon>
        <taxon>Prototheca</taxon>
    </lineage>
</organism>
<keyword evidence="4 7" id="KW-1133">Transmembrane helix</keyword>
<feature type="transmembrane region" description="Helical" evidence="7">
    <location>
        <begin position="191"/>
        <end position="215"/>
    </location>
</feature>
<keyword evidence="5 7" id="KW-0472">Membrane</keyword>
<proteinExistence type="predicted"/>
<feature type="domain" description="VTT" evidence="8">
    <location>
        <begin position="202"/>
        <end position="321"/>
    </location>
</feature>
<evidence type="ECO:0000256" key="3">
    <source>
        <dbReference type="ARBA" id="ARBA00022692"/>
    </source>
</evidence>
<feature type="transmembrane region" description="Helical" evidence="7">
    <location>
        <begin position="341"/>
        <end position="362"/>
    </location>
</feature>
<dbReference type="PANTHER" id="PTHR12677:SF59">
    <property type="entry name" value="GOLGI APPARATUS MEMBRANE PROTEIN TVP38-RELATED"/>
    <property type="match status" value="1"/>
</dbReference>
<protein>
    <recommendedName>
        <fullName evidence="8">VTT domain-containing protein</fullName>
    </recommendedName>
</protein>
<keyword evidence="3 7" id="KW-0812">Transmembrane</keyword>
<evidence type="ECO:0000256" key="6">
    <source>
        <dbReference type="SAM" id="MobiDB-lite"/>
    </source>
</evidence>
<evidence type="ECO:0000256" key="1">
    <source>
        <dbReference type="ARBA" id="ARBA00004651"/>
    </source>
</evidence>